<name>A0A2M3ZQI0_9DIPT</name>
<feature type="signal peptide" evidence="1">
    <location>
        <begin position="1"/>
        <end position="23"/>
    </location>
</feature>
<dbReference type="EMBL" id="GGFM01010050">
    <property type="protein sequence ID" value="MBW30801.1"/>
    <property type="molecule type" value="Transcribed_RNA"/>
</dbReference>
<accession>A0A2M3ZQI0</accession>
<keyword evidence="1" id="KW-0732">Signal</keyword>
<reference evidence="2" key="1">
    <citation type="submission" date="2018-01" db="EMBL/GenBank/DDBJ databases">
        <title>An insight into the sialome of Amazonian anophelines.</title>
        <authorList>
            <person name="Ribeiro J.M."/>
            <person name="Scarpassa V."/>
            <person name="Calvo E."/>
        </authorList>
    </citation>
    <scope>NUCLEOTIDE SEQUENCE</scope>
    <source>
        <tissue evidence="2">Salivary glands</tissue>
    </source>
</reference>
<evidence type="ECO:0000256" key="1">
    <source>
        <dbReference type="SAM" id="SignalP"/>
    </source>
</evidence>
<feature type="chain" id="PRO_5014966920" evidence="1">
    <location>
        <begin position="24"/>
        <end position="68"/>
    </location>
</feature>
<dbReference type="AlphaFoldDB" id="A0A2M3ZQI0"/>
<organism evidence="2">
    <name type="scientific">Anopheles braziliensis</name>
    <dbReference type="NCBI Taxonomy" id="58242"/>
    <lineage>
        <taxon>Eukaryota</taxon>
        <taxon>Metazoa</taxon>
        <taxon>Ecdysozoa</taxon>
        <taxon>Arthropoda</taxon>
        <taxon>Hexapoda</taxon>
        <taxon>Insecta</taxon>
        <taxon>Pterygota</taxon>
        <taxon>Neoptera</taxon>
        <taxon>Endopterygota</taxon>
        <taxon>Diptera</taxon>
        <taxon>Nematocera</taxon>
        <taxon>Culicoidea</taxon>
        <taxon>Culicidae</taxon>
        <taxon>Anophelinae</taxon>
        <taxon>Anopheles</taxon>
    </lineage>
</organism>
<proteinExistence type="predicted"/>
<evidence type="ECO:0000313" key="2">
    <source>
        <dbReference type="EMBL" id="MBW30801.1"/>
    </source>
</evidence>
<sequence length="68" mass="7640">MYKGTHMLLLLMRLVTLFNIARGARHGRIRKFGSNNSVLLLDKSSFLPALHRFISCLLIAPHRGHASA</sequence>
<protein>
    <submittedName>
        <fullName evidence="2">Putative secreted peptide</fullName>
    </submittedName>
</protein>